<dbReference type="CDD" id="cd01949">
    <property type="entry name" value="GGDEF"/>
    <property type="match status" value="1"/>
</dbReference>
<dbReference type="EMBL" id="JALHLE010000007">
    <property type="protein sequence ID" value="MCJ2178331.1"/>
    <property type="molecule type" value="Genomic_DNA"/>
</dbReference>
<sequence>MLRRLQRIGTDPDGWRSPFTAPVPVHLRAETMILQAERLRGFLPMLCVLIAANALAMALAVLGDLPWWQQATPPALIIGTCLATLFAARGTDPIASEDQAARLLHGTLPVAAILGTIAGIWCVNAFTETEKYYCMVAPVFIGIAALVSSTCLISAPRAAIAAMATTVTPIVIKMMLYDNLGVRAMAVMMVLVAMMQASVVLAKFRETVRMLGYQHELDRIAVTDPMTGLQNRLAFDRTLETCLEAAEPVVLVLADLDGFKQINDRYGHLAGDEILRHVARRMQTVAPSALSVARLGGDEFALLFAASPSGQIPGTCDLEALRSVITQPVQFNGHMLSVGCSFGLAASQAEGGTPDSLVHLADSRLYRDKSRRKAA</sequence>
<dbReference type="SMART" id="SM00267">
    <property type="entry name" value="GGDEF"/>
    <property type="match status" value="1"/>
</dbReference>
<name>A0ABT0AZT8_9SPHN</name>
<evidence type="ECO:0000313" key="3">
    <source>
        <dbReference type="EMBL" id="MCJ2178331.1"/>
    </source>
</evidence>
<keyword evidence="3" id="KW-0548">Nucleotidyltransferase</keyword>
<dbReference type="RefSeq" id="WP_243992260.1">
    <property type="nucleotide sequence ID" value="NZ_JALHLE010000007.1"/>
</dbReference>
<dbReference type="SUPFAM" id="SSF55073">
    <property type="entry name" value="Nucleotide cyclase"/>
    <property type="match status" value="1"/>
</dbReference>
<accession>A0ABT0AZT8</accession>
<dbReference type="PANTHER" id="PTHR44757">
    <property type="entry name" value="DIGUANYLATE CYCLASE DGCP"/>
    <property type="match status" value="1"/>
</dbReference>
<protein>
    <submittedName>
        <fullName evidence="3">Diguanylate cyclase</fullName>
        <ecNumber evidence="3">2.7.7.65</ecNumber>
    </submittedName>
</protein>
<dbReference type="NCBIfam" id="TIGR00254">
    <property type="entry name" value="GGDEF"/>
    <property type="match status" value="1"/>
</dbReference>
<organism evidence="3 4">
    <name type="scientific">Novosphingobium album</name>
    <name type="common">ex Hu et al. 2023</name>
    <dbReference type="NCBI Taxonomy" id="2930093"/>
    <lineage>
        <taxon>Bacteria</taxon>
        <taxon>Pseudomonadati</taxon>
        <taxon>Pseudomonadota</taxon>
        <taxon>Alphaproteobacteria</taxon>
        <taxon>Sphingomonadales</taxon>
        <taxon>Sphingomonadaceae</taxon>
        <taxon>Novosphingobium</taxon>
    </lineage>
</organism>
<feature type="transmembrane region" description="Helical" evidence="1">
    <location>
        <begin position="103"/>
        <end position="126"/>
    </location>
</feature>
<dbReference type="InterPro" id="IPR000160">
    <property type="entry name" value="GGDEF_dom"/>
</dbReference>
<keyword evidence="1" id="KW-1133">Transmembrane helix</keyword>
<dbReference type="Gene3D" id="3.30.70.270">
    <property type="match status" value="1"/>
</dbReference>
<feature type="transmembrane region" description="Helical" evidence="1">
    <location>
        <begin position="132"/>
        <end position="153"/>
    </location>
</feature>
<dbReference type="InterPro" id="IPR043128">
    <property type="entry name" value="Rev_trsase/Diguanyl_cyclase"/>
</dbReference>
<evidence type="ECO:0000256" key="1">
    <source>
        <dbReference type="SAM" id="Phobius"/>
    </source>
</evidence>
<keyword evidence="4" id="KW-1185">Reference proteome</keyword>
<keyword evidence="3" id="KW-0808">Transferase</keyword>
<dbReference type="Proteomes" id="UP001162880">
    <property type="component" value="Unassembled WGS sequence"/>
</dbReference>
<dbReference type="EC" id="2.7.7.65" evidence="3"/>
<gene>
    <name evidence="3" type="ORF">MTR64_07130</name>
</gene>
<dbReference type="InterPro" id="IPR029787">
    <property type="entry name" value="Nucleotide_cyclase"/>
</dbReference>
<comment type="caution">
    <text evidence="3">The sequence shown here is derived from an EMBL/GenBank/DDBJ whole genome shotgun (WGS) entry which is preliminary data.</text>
</comment>
<proteinExistence type="predicted"/>
<feature type="transmembrane region" description="Helical" evidence="1">
    <location>
        <begin position="182"/>
        <end position="202"/>
    </location>
</feature>
<feature type="transmembrane region" description="Helical" evidence="1">
    <location>
        <begin position="42"/>
        <end position="62"/>
    </location>
</feature>
<dbReference type="Pfam" id="PF00990">
    <property type="entry name" value="GGDEF"/>
    <property type="match status" value="1"/>
</dbReference>
<dbReference type="GO" id="GO:0052621">
    <property type="term" value="F:diguanylate cyclase activity"/>
    <property type="evidence" value="ECO:0007669"/>
    <property type="project" value="UniProtKB-EC"/>
</dbReference>
<dbReference type="PROSITE" id="PS50887">
    <property type="entry name" value="GGDEF"/>
    <property type="match status" value="1"/>
</dbReference>
<evidence type="ECO:0000313" key="4">
    <source>
        <dbReference type="Proteomes" id="UP001162880"/>
    </source>
</evidence>
<dbReference type="PANTHER" id="PTHR44757:SF2">
    <property type="entry name" value="BIOFILM ARCHITECTURE MAINTENANCE PROTEIN MBAA"/>
    <property type="match status" value="1"/>
</dbReference>
<keyword evidence="1" id="KW-0812">Transmembrane</keyword>
<evidence type="ECO:0000259" key="2">
    <source>
        <dbReference type="PROSITE" id="PS50887"/>
    </source>
</evidence>
<keyword evidence="1" id="KW-0472">Membrane</keyword>
<dbReference type="InterPro" id="IPR052155">
    <property type="entry name" value="Biofilm_reg_signaling"/>
</dbReference>
<feature type="domain" description="GGDEF" evidence="2">
    <location>
        <begin position="247"/>
        <end position="375"/>
    </location>
</feature>
<reference evidence="3" key="1">
    <citation type="submission" date="2022-03" db="EMBL/GenBank/DDBJ databases">
        <title>Identification of a novel bacterium isolated from mangrove sediments.</title>
        <authorList>
            <person name="Pan X."/>
        </authorList>
    </citation>
    <scope>NUCLEOTIDE SEQUENCE</scope>
    <source>
        <strain evidence="3">B2580</strain>
    </source>
</reference>